<dbReference type="EMBL" id="BQNB010021028">
    <property type="protein sequence ID" value="GJU02120.1"/>
    <property type="molecule type" value="Genomic_DNA"/>
</dbReference>
<evidence type="ECO:0000313" key="1">
    <source>
        <dbReference type="EMBL" id="GJU02120.1"/>
    </source>
</evidence>
<evidence type="ECO:0000313" key="2">
    <source>
        <dbReference type="Proteomes" id="UP001151760"/>
    </source>
</evidence>
<proteinExistence type="predicted"/>
<protein>
    <submittedName>
        <fullName evidence="1">Uncharacterized protein</fullName>
    </submittedName>
</protein>
<name>A0ABQ5IQV6_9ASTR</name>
<reference evidence="1" key="1">
    <citation type="journal article" date="2022" name="Int. J. Mol. Sci.">
        <title>Draft Genome of Tanacetum Coccineum: Genomic Comparison of Closely Related Tanacetum-Family Plants.</title>
        <authorList>
            <person name="Yamashiro T."/>
            <person name="Shiraishi A."/>
            <person name="Nakayama K."/>
            <person name="Satake H."/>
        </authorList>
    </citation>
    <scope>NUCLEOTIDE SEQUENCE</scope>
</reference>
<keyword evidence="2" id="KW-1185">Reference proteome</keyword>
<dbReference type="Proteomes" id="UP001151760">
    <property type="component" value="Unassembled WGS sequence"/>
</dbReference>
<comment type="caution">
    <text evidence="1">The sequence shown here is derived from an EMBL/GenBank/DDBJ whole genome shotgun (WGS) entry which is preliminary data.</text>
</comment>
<organism evidence="1 2">
    <name type="scientific">Tanacetum coccineum</name>
    <dbReference type="NCBI Taxonomy" id="301880"/>
    <lineage>
        <taxon>Eukaryota</taxon>
        <taxon>Viridiplantae</taxon>
        <taxon>Streptophyta</taxon>
        <taxon>Embryophyta</taxon>
        <taxon>Tracheophyta</taxon>
        <taxon>Spermatophyta</taxon>
        <taxon>Magnoliopsida</taxon>
        <taxon>eudicotyledons</taxon>
        <taxon>Gunneridae</taxon>
        <taxon>Pentapetalae</taxon>
        <taxon>asterids</taxon>
        <taxon>campanulids</taxon>
        <taxon>Asterales</taxon>
        <taxon>Asteraceae</taxon>
        <taxon>Asteroideae</taxon>
        <taxon>Anthemideae</taxon>
        <taxon>Anthemidinae</taxon>
        <taxon>Tanacetum</taxon>
    </lineage>
</organism>
<accession>A0ABQ5IQV6</accession>
<reference evidence="1" key="2">
    <citation type="submission" date="2022-01" db="EMBL/GenBank/DDBJ databases">
        <authorList>
            <person name="Yamashiro T."/>
            <person name="Shiraishi A."/>
            <person name="Satake H."/>
            <person name="Nakayama K."/>
        </authorList>
    </citation>
    <scope>NUCLEOTIDE SEQUENCE</scope>
</reference>
<sequence length="148" mass="16660">MVLVCQVLWQLKPFQYCNIAKMLSLICLDFLLMILPATTKHEILGILQLGLHDQSNLCNLLHNRMVIQPLEIPLNLSKILYAVMPSSSSKFRRGISCIDVLRDLLDVFVTGVRVCDEFVGVAVMIGGIRVDLMTRIVVESVAFTFHCL</sequence>
<gene>
    <name evidence="1" type="ORF">Tco_1112458</name>
</gene>